<dbReference type="EC" id="3.1.1.15" evidence="4"/>
<dbReference type="AlphaFoldDB" id="A0A1J5QRX7"/>
<feature type="region of interest" description="Disordered" evidence="2">
    <location>
        <begin position="1"/>
        <end position="28"/>
    </location>
</feature>
<dbReference type="EMBL" id="MLJW01000496">
    <property type="protein sequence ID" value="OIQ86168.1"/>
    <property type="molecule type" value="Genomic_DNA"/>
</dbReference>
<dbReference type="SUPFAM" id="SSF63829">
    <property type="entry name" value="Calcium-dependent phosphotriesterase"/>
    <property type="match status" value="1"/>
</dbReference>
<dbReference type="GO" id="GO:0005509">
    <property type="term" value="F:calcium ion binding"/>
    <property type="evidence" value="ECO:0007669"/>
    <property type="project" value="TreeGrafter"/>
</dbReference>
<feature type="compositionally biased region" description="Basic residues" evidence="2">
    <location>
        <begin position="13"/>
        <end position="28"/>
    </location>
</feature>
<feature type="domain" description="SMP-30/Gluconolactonase/LRE-like region" evidence="3">
    <location>
        <begin position="59"/>
        <end position="217"/>
    </location>
</feature>
<dbReference type="InterPro" id="IPR011042">
    <property type="entry name" value="6-blade_b-propeller_TolB-like"/>
</dbReference>
<evidence type="ECO:0000313" key="4">
    <source>
        <dbReference type="EMBL" id="OIQ86168.1"/>
    </source>
</evidence>
<keyword evidence="4" id="KW-0378">Hydrolase</keyword>
<dbReference type="Gene3D" id="2.120.10.30">
    <property type="entry name" value="TolB, C-terminal domain"/>
    <property type="match status" value="1"/>
</dbReference>
<evidence type="ECO:0000256" key="2">
    <source>
        <dbReference type="SAM" id="MobiDB-lite"/>
    </source>
</evidence>
<sequence>MSRRTHPGDPPPRPRRIGVHVHPRRGARLGRGPGGLLWVVVLGPDGARTPGPRIVPTGAPDRMNDGATDPAGRFLVGTLSLGTSSGNQRLVRLEDDGRQTLIDDDLWLSNGIAWSPDGSLLYTVDTLPGLVWVRDYDARTGAVGPRRAHLHLAGEFPDGLCVDLDGNLWIAVWGAGQVRSYGPDGTLIDVVHVAAPRTSSVAFVGPALDLMLITTARVDLSSAELAEHPDSGRLFTARTGAVGVPTTPWSGVWADRVNPHEQGSHTMNDPAARA</sequence>
<dbReference type="PRINTS" id="PR01790">
    <property type="entry name" value="SMP30FAMILY"/>
</dbReference>
<organism evidence="4">
    <name type="scientific">mine drainage metagenome</name>
    <dbReference type="NCBI Taxonomy" id="410659"/>
    <lineage>
        <taxon>unclassified sequences</taxon>
        <taxon>metagenomes</taxon>
        <taxon>ecological metagenomes</taxon>
    </lineage>
</organism>
<gene>
    <name evidence="4" type="primary">araB_3</name>
    <name evidence="4" type="ORF">GALL_319760</name>
</gene>
<dbReference type="PANTHER" id="PTHR10907">
    <property type="entry name" value="REGUCALCIN"/>
    <property type="match status" value="1"/>
</dbReference>
<dbReference type="InterPro" id="IPR013658">
    <property type="entry name" value="SGL"/>
</dbReference>
<dbReference type="PANTHER" id="PTHR10907:SF47">
    <property type="entry name" value="REGUCALCIN"/>
    <property type="match status" value="1"/>
</dbReference>
<dbReference type="GO" id="GO:0050021">
    <property type="term" value="F:L-arabinonolactonase activity"/>
    <property type="evidence" value="ECO:0007669"/>
    <property type="project" value="UniProtKB-EC"/>
</dbReference>
<dbReference type="InterPro" id="IPR005511">
    <property type="entry name" value="SMP-30"/>
</dbReference>
<dbReference type="GO" id="GO:0019853">
    <property type="term" value="P:L-ascorbic acid biosynthetic process"/>
    <property type="evidence" value="ECO:0007669"/>
    <property type="project" value="TreeGrafter"/>
</dbReference>
<evidence type="ECO:0000256" key="1">
    <source>
        <dbReference type="ARBA" id="ARBA00008853"/>
    </source>
</evidence>
<dbReference type="GO" id="GO:0004341">
    <property type="term" value="F:gluconolactonase activity"/>
    <property type="evidence" value="ECO:0007669"/>
    <property type="project" value="TreeGrafter"/>
</dbReference>
<dbReference type="Pfam" id="PF08450">
    <property type="entry name" value="SGL"/>
    <property type="match status" value="1"/>
</dbReference>
<protein>
    <submittedName>
        <fullName evidence="4">L-arabinolactonase</fullName>
        <ecNumber evidence="4">3.1.1.15</ecNumber>
    </submittedName>
</protein>
<comment type="caution">
    <text evidence="4">The sequence shown here is derived from an EMBL/GenBank/DDBJ whole genome shotgun (WGS) entry which is preliminary data.</text>
</comment>
<name>A0A1J5QRX7_9ZZZZ</name>
<evidence type="ECO:0000259" key="3">
    <source>
        <dbReference type="Pfam" id="PF08450"/>
    </source>
</evidence>
<proteinExistence type="inferred from homology"/>
<reference evidence="4" key="1">
    <citation type="submission" date="2016-10" db="EMBL/GenBank/DDBJ databases">
        <title>Sequence of Gallionella enrichment culture.</title>
        <authorList>
            <person name="Poehlein A."/>
            <person name="Muehling M."/>
            <person name="Daniel R."/>
        </authorList>
    </citation>
    <scope>NUCLEOTIDE SEQUENCE</scope>
</reference>
<comment type="similarity">
    <text evidence="1">Belongs to the SMP-30/CGR1 family.</text>
</comment>
<accession>A0A1J5QRX7</accession>